<dbReference type="Proteomes" id="UP000248555">
    <property type="component" value="Unassembled WGS sequence"/>
</dbReference>
<proteinExistence type="predicted"/>
<name>A0A327YED2_9BACL</name>
<protein>
    <submittedName>
        <fullName evidence="1">Uncharacterized protein</fullName>
    </submittedName>
</protein>
<dbReference type="AlphaFoldDB" id="A0A327YED2"/>
<dbReference type="Pfam" id="PF17326">
    <property type="entry name" value="DUF5365"/>
    <property type="match status" value="1"/>
</dbReference>
<accession>A0A327YED2</accession>
<dbReference type="EMBL" id="QLMH01000006">
    <property type="protein sequence ID" value="RAK19398.1"/>
    <property type="molecule type" value="Genomic_DNA"/>
</dbReference>
<gene>
    <name evidence="1" type="ORF">B0I26_10618</name>
</gene>
<evidence type="ECO:0000313" key="1">
    <source>
        <dbReference type="EMBL" id="RAK19398.1"/>
    </source>
</evidence>
<comment type="caution">
    <text evidence="1">The sequence shown here is derived from an EMBL/GenBank/DDBJ whole genome shotgun (WGS) entry which is preliminary data.</text>
</comment>
<evidence type="ECO:0000313" key="2">
    <source>
        <dbReference type="Proteomes" id="UP000248555"/>
    </source>
</evidence>
<dbReference type="RefSeq" id="WP_111645065.1">
    <property type="nucleotide sequence ID" value="NZ_QLMH01000006.1"/>
</dbReference>
<keyword evidence="2" id="KW-1185">Reference proteome</keyword>
<reference evidence="1 2" key="1">
    <citation type="submission" date="2018-06" db="EMBL/GenBank/DDBJ databases">
        <title>Genomic Encyclopedia of Type Strains, Phase III (KMG-III): the genomes of soil and plant-associated and newly described type strains.</title>
        <authorList>
            <person name="Whitman W."/>
        </authorList>
    </citation>
    <scope>NUCLEOTIDE SEQUENCE [LARGE SCALE GENOMIC DNA]</scope>
    <source>
        <strain evidence="1 2">CGMCC 1.8979</strain>
    </source>
</reference>
<dbReference type="InterPro" id="IPR020355">
    <property type="entry name" value="Uncharacterised_YhcU"/>
</dbReference>
<sequence>MKIVYAATKEQEEYINCLINYFYSNIFPHCFDDSEITVFEHLGILSLQEEQIKYNGTMKEAFEIISSLQSLIAVIESLKSNHIREHHRKLFQKNIRLLERYGISFPFLIEQFTNRRKAVLSMYSQPANQWLI</sequence>
<dbReference type="OrthoDB" id="2966549at2"/>
<organism evidence="1 2">
    <name type="scientific">Paranoxybacillus vitaminiphilus</name>
    <dbReference type="NCBI Taxonomy" id="581036"/>
    <lineage>
        <taxon>Bacteria</taxon>
        <taxon>Bacillati</taxon>
        <taxon>Bacillota</taxon>
        <taxon>Bacilli</taxon>
        <taxon>Bacillales</taxon>
        <taxon>Anoxybacillaceae</taxon>
        <taxon>Paranoxybacillus</taxon>
    </lineage>
</organism>